<reference evidence="17 18" key="1">
    <citation type="submission" date="2015-05" db="EMBL/GenBank/DDBJ databases">
        <title>Complete genome sequence of Corynebacterium epidermidicanis DSM 45586, isolated from the skin of a dog suffering from pruritus.</title>
        <authorList>
            <person name="Ruckert C."/>
            <person name="Albersmeier A."/>
            <person name="Winkler A."/>
            <person name="Tauch A."/>
        </authorList>
    </citation>
    <scope>NUCLEOTIDE SEQUENCE [LARGE SCALE GENOMIC DNA]</scope>
    <source>
        <strain evidence="17 18">DSM 45586</strain>
    </source>
</reference>
<dbReference type="SUPFAM" id="SSF102114">
    <property type="entry name" value="Radical SAM enzymes"/>
    <property type="match status" value="1"/>
</dbReference>
<proteinExistence type="inferred from homology"/>
<evidence type="ECO:0000256" key="14">
    <source>
        <dbReference type="HAMAP-Rule" id="MF_01864"/>
    </source>
</evidence>
<keyword evidence="14" id="KW-0963">Cytoplasm</keyword>
<evidence type="ECO:0000259" key="16">
    <source>
        <dbReference type="PROSITE" id="PS51918"/>
    </source>
</evidence>
<evidence type="ECO:0000256" key="10">
    <source>
        <dbReference type="ARBA" id="ARBA00051425"/>
    </source>
</evidence>
<dbReference type="Gene3D" id="3.40.50.12160">
    <property type="entry name" value="Methylthiotransferase, N-terminal domain"/>
    <property type="match status" value="1"/>
</dbReference>
<evidence type="ECO:0000259" key="15">
    <source>
        <dbReference type="PROSITE" id="PS51449"/>
    </source>
</evidence>
<evidence type="ECO:0000256" key="6">
    <source>
        <dbReference type="ARBA" id="ARBA00022723"/>
    </source>
</evidence>
<keyword evidence="18" id="KW-1185">Reference proteome</keyword>
<dbReference type="GO" id="GO:0051539">
    <property type="term" value="F:4 iron, 4 sulfur cluster binding"/>
    <property type="evidence" value="ECO:0007669"/>
    <property type="project" value="UniProtKB-UniRule"/>
</dbReference>
<keyword evidence="6 14" id="KW-0479">Metal-binding</keyword>
<keyword evidence="5 14" id="KW-0819">tRNA processing</keyword>
<evidence type="ECO:0000256" key="13">
    <source>
        <dbReference type="ARBA" id="ARBA00081141"/>
    </source>
</evidence>
<comment type="similarity">
    <text evidence="14">Belongs to the methylthiotransferase family. MiaB subfamily.</text>
</comment>
<keyword evidence="3 14" id="KW-0808">Transferase</keyword>
<dbReference type="InterPro" id="IPR005839">
    <property type="entry name" value="Methylthiotransferase"/>
</dbReference>
<sequence length="579" mass="62829">MNEDTFVAGGCRFDLSHRSQQPRCNCRIKYDTYPNSNAAPGDQVLACNFPTTNRIRPQDASRLELLAVLEQAPDTATKTYEVRTFGCQMNVHDSERLSGLLEEAGYVPVADDAQPDLVVFNTCAVRENADKRLYGTLGALKNDKESRPRMQIAVGGCLAQKDKDTVIQKAPWVDVVFGTHNIGSLPALLDRAAHNNQAQVEIVDALEQFPSVLPAKRESAYAGWVSVSVGCNNTCTFCIVPSLRGKEVDRRPGDILAEVQALVDQGVSEVTLLGQNVNAYGVNFADESLERDRSAFSKLLRACGEISGLERLRFTSPHPAEFTSDVIDAMAETPNICPQLHMPLQSGSDKVLKEMKRSYRSAKFLAILDEVRAKLPNAAITTDIIVGFPGETEEDFQATLDVVKKARFTSAYTFQYSPRPGTPAAEYDNQVPKAVVQERYERLLAVQERISREENEKLIGTEVELLVQADGGRKNDQTHRMTGRARDGRLVHFAPTPAADGAIDGEIRAGDVITTTITGAAPFFLLADSGVHSHRRTKAGDMSAAGKVPTTEPVGVGLGLPRIGQPAAAPATSGCGDCA</sequence>
<comment type="function">
    <text evidence="1 14">Catalyzes the methylthiolation of N6-(dimethylallyl)adenosine (i(6)A), leading to the formation of 2-methylthio-N6-(dimethylallyl)adenosine (ms(2)i(6)A) at position 37 in tRNAs that read codons beginning with uridine.</text>
</comment>
<protein>
    <recommendedName>
        <fullName evidence="11 14">tRNA-2-methylthio-N(6)-dimethylallyladenosine synthase</fullName>
        <ecNumber evidence="9 14">2.8.4.3</ecNumber>
    </recommendedName>
    <alternativeName>
        <fullName evidence="13 14">(Dimethylallyl)adenosine tRNA methylthiotransferase MiaB</fullName>
    </alternativeName>
    <alternativeName>
        <fullName evidence="12 14">tRNA-i(6)A37 methylthiotransferase</fullName>
    </alternativeName>
</protein>
<dbReference type="HAMAP" id="MF_01864">
    <property type="entry name" value="tRNA_metthiotr_MiaB"/>
    <property type="match status" value="1"/>
</dbReference>
<dbReference type="Proteomes" id="UP000035368">
    <property type="component" value="Chromosome"/>
</dbReference>
<feature type="binding site" evidence="14">
    <location>
        <position position="238"/>
    </location>
    <ligand>
        <name>[4Fe-4S] cluster</name>
        <dbReference type="ChEBI" id="CHEBI:49883"/>
        <label>2</label>
        <note>4Fe-4S-S-AdoMet</note>
    </ligand>
</feature>
<dbReference type="STRING" id="1050174.CEPID_07460"/>
<dbReference type="GO" id="GO:0046872">
    <property type="term" value="F:metal ion binding"/>
    <property type="evidence" value="ECO:0007669"/>
    <property type="project" value="UniProtKB-KW"/>
</dbReference>
<gene>
    <name evidence="14 17" type="primary">miaB</name>
    <name evidence="17" type="ORF">CEPID_07460</name>
</gene>
<evidence type="ECO:0000256" key="1">
    <source>
        <dbReference type="ARBA" id="ARBA00003234"/>
    </source>
</evidence>
<name>A0A0G3GUY3_9CORY</name>
<evidence type="ECO:0000256" key="3">
    <source>
        <dbReference type="ARBA" id="ARBA00022679"/>
    </source>
</evidence>
<dbReference type="PANTHER" id="PTHR43020">
    <property type="entry name" value="CDK5 REGULATORY SUBUNIT-ASSOCIATED PROTEIN 1"/>
    <property type="match status" value="1"/>
</dbReference>
<feature type="binding site" evidence="14">
    <location>
        <position position="157"/>
    </location>
    <ligand>
        <name>[4Fe-4S] cluster</name>
        <dbReference type="ChEBI" id="CHEBI:49883"/>
        <label>1</label>
    </ligand>
</feature>
<dbReference type="InterPro" id="IPR006638">
    <property type="entry name" value="Elp3/MiaA/NifB-like_rSAM"/>
</dbReference>
<dbReference type="PANTHER" id="PTHR43020:SF2">
    <property type="entry name" value="MITOCHONDRIAL TRNA METHYLTHIOTRANSFERASE CDK5RAP1"/>
    <property type="match status" value="1"/>
</dbReference>
<dbReference type="Pfam" id="PF04055">
    <property type="entry name" value="Radical_SAM"/>
    <property type="match status" value="1"/>
</dbReference>
<dbReference type="EC" id="2.8.4.3" evidence="9 14"/>
<evidence type="ECO:0000256" key="2">
    <source>
        <dbReference type="ARBA" id="ARBA00022485"/>
    </source>
</evidence>
<dbReference type="SFLD" id="SFLDG01061">
    <property type="entry name" value="methylthiotransferase"/>
    <property type="match status" value="1"/>
</dbReference>
<keyword evidence="4 14" id="KW-0949">S-adenosyl-L-methionine</keyword>
<dbReference type="FunFam" id="3.40.50.12160:FF:000003">
    <property type="entry name" value="CDK5 regulatory subunit-associated protein 1"/>
    <property type="match status" value="1"/>
</dbReference>
<dbReference type="InterPro" id="IPR020612">
    <property type="entry name" value="Methylthiotransferase_CS"/>
</dbReference>
<evidence type="ECO:0000256" key="7">
    <source>
        <dbReference type="ARBA" id="ARBA00023004"/>
    </source>
</evidence>
<dbReference type="PROSITE" id="PS51918">
    <property type="entry name" value="RADICAL_SAM"/>
    <property type="match status" value="1"/>
</dbReference>
<dbReference type="EMBL" id="CP011541">
    <property type="protein sequence ID" value="AKK03343.1"/>
    <property type="molecule type" value="Genomic_DNA"/>
</dbReference>
<evidence type="ECO:0000256" key="4">
    <source>
        <dbReference type="ARBA" id="ARBA00022691"/>
    </source>
</evidence>
<evidence type="ECO:0000256" key="9">
    <source>
        <dbReference type="ARBA" id="ARBA00033765"/>
    </source>
</evidence>
<dbReference type="SFLD" id="SFLDS00029">
    <property type="entry name" value="Radical_SAM"/>
    <property type="match status" value="1"/>
</dbReference>
<dbReference type="SFLD" id="SFLDF00273">
    <property type="entry name" value="(dimethylallyl)adenosine_tRNA"/>
    <property type="match status" value="1"/>
</dbReference>
<feature type="binding site" evidence="14">
    <location>
        <position position="87"/>
    </location>
    <ligand>
        <name>[4Fe-4S] cluster</name>
        <dbReference type="ChEBI" id="CHEBI:49883"/>
        <label>1</label>
    </ligand>
</feature>
<dbReference type="PROSITE" id="PS01278">
    <property type="entry name" value="MTTASE_RADICAL"/>
    <property type="match status" value="1"/>
</dbReference>
<dbReference type="InterPro" id="IPR006463">
    <property type="entry name" value="MiaB_methiolase"/>
</dbReference>
<comment type="subunit">
    <text evidence="14">Monomer.</text>
</comment>
<dbReference type="PROSITE" id="PS51449">
    <property type="entry name" value="MTTASE_N"/>
    <property type="match status" value="1"/>
</dbReference>
<evidence type="ECO:0000313" key="18">
    <source>
        <dbReference type="Proteomes" id="UP000035368"/>
    </source>
</evidence>
<dbReference type="FunFam" id="3.80.30.20:FF:000001">
    <property type="entry name" value="tRNA-2-methylthio-N(6)-dimethylallyladenosine synthase 2"/>
    <property type="match status" value="1"/>
</dbReference>
<keyword evidence="8 14" id="KW-0411">Iron-sulfur</keyword>
<accession>A0A0G3GUY3</accession>
<dbReference type="PATRIC" id="fig|1050174.4.peg.1503"/>
<evidence type="ECO:0000256" key="12">
    <source>
        <dbReference type="ARBA" id="ARBA00080698"/>
    </source>
</evidence>
<dbReference type="InterPro" id="IPR038135">
    <property type="entry name" value="Methylthiotransferase_N_sf"/>
</dbReference>
<keyword evidence="7 14" id="KW-0408">Iron</keyword>
<organism evidence="17 18">
    <name type="scientific">Corynebacterium epidermidicanis</name>
    <dbReference type="NCBI Taxonomy" id="1050174"/>
    <lineage>
        <taxon>Bacteria</taxon>
        <taxon>Bacillati</taxon>
        <taxon>Actinomycetota</taxon>
        <taxon>Actinomycetes</taxon>
        <taxon>Mycobacteriales</taxon>
        <taxon>Corynebacteriaceae</taxon>
        <taxon>Corynebacterium</taxon>
    </lineage>
</organism>
<dbReference type="InterPro" id="IPR023404">
    <property type="entry name" value="rSAM_horseshoe"/>
</dbReference>
<feature type="binding site" evidence="14">
    <location>
        <position position="231"/>
    </location>
    <ligand>
        <name>[4Fe-4S] cluster</name>
        <dbReference type="ChEBI" id="CHEBI:49883"/>
        <label>2</label>
        <note>4Fe-4S-S-AdoMet</note>
    </ligand>
</feature>
<dbReference type="CDD" id="cd01335">
    <property type="entry name" value="Radical_SAM"/>
    <property type="match status" value="1"/>
</dbReference>
<feature type="domain" description="MTTase N-terminal" evidence="15">
    <location>
        <begin position="78"/>
        <end position="194"/>
    </location>
</feature>
<dbReference type="InterPro" id="IPR013848">
    <property type="entry name" value="Methylthiotransferase_N"/>
</dbReference>
<comment type="catalytic activity">
    <reaction evidence="10 14">
        <text>N(6)-dimethylallyladenosine(37) in tRNA + (sulfur carrier)-SH + AH2 + 2 S-adenosyl-L-methionine = 2-methylsulfanyl-N(6)-dimethylallyladenosine(37) in tRNA + (sulfur carrier)-H + 5'-deoxyadenosine + L-methionine + A + S-adenosyl-L-homocysteine + 2 H(+)</text>
        <dbReference type="Rhea" id="RHEA:37067"/>
        <dbReference type="Rhea" id="RHEA-COMP:10375"/>
        <dbReference type="Rhea" id="RHEA-COMP:10376"/>
        <dbReference type="Rhea" id="RHEA-COMP:14737"/>
        <dbReference type="Rhea" id="RHEA-COMP:14739"/>
        <dbReference type="ChEBI" id="CHEBI:13193"/>
        <dbReference type="ChEBI" id="CHEBI:15378"/>
        <dbReference type="ChEBI" id="CHEBI:17319"/>
        <dbReference type="ChEBI" id="CHEBI:17499"/>
        <dbReference type="ChEBI" id="CHEBI:29917"/>
        <dbReference type="ChEBI" id="CHEBI:57844"/>
        <dbReference type="ChEBI" id="CHEBI:57856"/>
        <dbReference type="ChEBI" id="CHEBI:59789"/>
        <dbReference type="ChEBI" id="CHEBI:64428"/>
        <dbReference type="ChEBI" id="CHEBI:74415"/>
        <dbReference type="ChEBI" id="CHEBI:74417"/>
        <dbReference type="EC" id="2.8.4.3"/>
    </reaction>
</comment>
<evidence type="ECO:0000256" key="8">
    <source>
        <dbReference type="ARBA" id="ARBA00023014"/>
    </source>
</evidence>
<dbReference type="NCBIfam" id="TIGR00089">
    <property type="entry name" value="MiaB/RimO family radical SAM methylthiotransferase"/>
    <property type="match status" value="1"/>
</dbReference>
<dbReference type="SFLD" id="SFLDG01082">
    <property type="entry name" value="B12-binding_domain_containing"/>
    <property type="match status" value="1"/>
</dbReference>
<keyword evidence="2 14" id="KW-0004">4Fe-4S</keyword>
<comment type="subcellular location">
    <subcellularLocation>
        <location evidence="14">Cytoplasm</location>
    </subcellularLocation>
</comment>
<dbReference type="InterPro" id="IPR007197">
    <property type="entry name" value="rSAM"/>
</dbReference>
<dbReference type="GO" id="GO:0035597">
    <property type="term" value="F:tRNA-2-methylthio-N(6)-dimethylallyladenosine(37) synthase activity"/>
    <property type="evidence" value="ECO:0007669"/>
    <property type="project" value="UniProtKB-EC"/>
</dbReference>
<feature type="binding site" evidence="14">
    <location>
        <position position="123"/>
    </location>
    <ligand>
        <name>[4Fe-4S] cluster</name>
        <dbReference type="ChEBI" id="CHEBI:49883"/>
        <label>1</label>
    </ligand>
</feature>
<dbReference type="GO" id="GO:0005829">
    <property type="term" value="C:cytosol"/>
    <property type="evidence" value="ECO:0007669"/>
    <property type="project" value="TreeGrafter"/>
</dbReference>
<dbReference type="KEGG" id="cei:CEPID_07460"/>
<evidence type="ECO:0000256" key="11">
    <source>
        <dbReference type="ARBA" id="ARBA00068570"/>
    </source>
</evidence>
<comment type="cofactor">
    <cofactor evidence="14">
        <name>[4Fe-4S] cluster</name>
        <dbReference type="ChEBI" id="CHEBI:49883"/>
    </cofactor>
    <text evidence="14">Binds 2 [4Fe-4S] clusters. One cluster is coordinated with 3 cysteines and an exchangeable S-adenosyl-L-methionine.</text>
</comment>
<dbReference type="NCBIfam" id="TIGR01574">
    <property type="entry name" value="miaB-methiolase"/>
    <property type="match status" value="1"/>
</dbReference>
<feature type="domain" description="Radical SAM core" evidence="16">
    <location>
        <begin position="217"/>
        <end position="453"/>
    </location>
</feature>
<evidence type="ECO:0000313" key="17">
    <source>
        <dbReference type="EMBL" id="AKK03343.1"/>
    </source>
</evidence>
<dbReference type="Gene3D" id="3.80.30.20">
    <property type="entry name" value="tm_1862 like domain"/>
    <property type="match status" value="1"/>
</dbReference>
<dbReference type="SMART" id="SM00729">
    <property type="entry name" value="Elp3"/>
    <property type="match status" value="1"/>
</dbReference>
<evidence type="ECO:0000256" key="5">
    <source>
        <dbReference type="ARBA" id="ARBA00022694"/>
    </source>
</evidence>
<dbReference type="Pfam" id="PF00919">
    <property type="entry name" value="UPF0004"/>
    <property type="match status" value="1"/>
</dbReference>
<dbReference type="InterPro" id="IPR058240">
    <property type="entry name" value="rSAM_sf"/>
</dbReference>
<dbReference type="AlphaFoldDB" id="A0A0G3GUY3"/>
<feature type="binding site" evidence="14">
    <location>
        <position position="235"/>
    </location>
    <ligand>
        <name>[4Fe-4S] cluster</name>
        <dbReference type="ChEBI" id="CHEBI:49883"/>
        <label>2</label>
        <note>4Fe-4S-S-AdoMet</note>
    </ligand>
</feature>